<sequence>MSQIANTGQSVPPSAPSANTPAVPQSQHNAGDGFNDQKQHYESLISLFKYCVTIIGLLITVFGGVVSYVVQTNGEDFKKELKEQRERQENSLNKMKDELEKEKDKLEKKSGDLVANIEFLKIRTEAKVDQTRSEALNELSNVKDIAAAEAKNRIEDVFVERNLDGYIVKVAKERYDEKVAKIVNEQFAAKRKELFSKLEHAVDDMNSEDKIIGRDAVATLTFNRSELNDDLLDKIGKQVLSGKVSDEMKPSVVGILASFKNEIVHEFFKSYLYSLKENLRKEPVAYPMAIRYLLDRHEANDIPFFERLVVDSKDNWLYTELLTEELQRKSGFLLFFLNSRKMVDHYHLVNTSDVIVQTKESFKRFLLEEKYHSTYFFKRQ</sequence>
<feature type="compositionally biased region" description="Polar residues" evidence="1">
    <location>
        <begin position="1"/>
        <end position="29"/>
    </location>
</feature>
<evidence type="ECO:0000256" key="2">
    <source>
        <dbReference type="SAM" id="Phobius"/>
    </source>
</evidence>
<gene>
    <name evidence="3" type="ORF">GCM10011379_06750</name>
</gene>
<comment type="caution">
    <text evidence="3">The sequence shown here is derived from an EMBL/GenBank/DDBJ whole genome shotgun (WGS) entry which is preliminary data.</text>
</comment>
<protein>
    <submittedName>
        <fullName evidence="3">Uncharacterized protein</fullName>
    </submittedName>
</protein>
<feature type="region of interest" description="Disordered" evidence="1">
    <location>
        <begin position="83"/>
        <end position="103"/>
    </location>
</feature>
<evidence type="ECO:0000256" key="1">
    <source>
        <dbReference type="SAM" id="MobiDB-lite"/>
    </source>
</evidence>
<evidence type="ECO:0000313" key="4">
    <source>
        <dbReference type="Proteomes" id="UP000627292"/>
    </source>
</evidence>
<accession>A0A917IPV4</accession>
<dbReference type="EMBL" id="BMIB01000001">
    <property type="protein sequence ID" value="GGH59690.1"/>
    <property type="molecule type" value="Genomic_DNA"/>
</dbReference>
<dbReference type="RefSeq" id="WP_188950563.1">
    <property type="nucleotide sequence ID" value="NZ_BMIB01000001.1"/>
</dbReference>
<keyword evidence="2" id="KW-0812">Transmembrane</keyword>
<keyword evidence="2" id="KW-0472">Membrane</keyword>
<reference evidence="3" key="1">
    <citation type="journal article" date="2014" name="Int. J. Syst. Evol. Microbiol.">
        <title>Complete genome sequence of Corynebacterium casei LMG S-19264T (=DSM 44701T), isolated from a smear-ripened cheese.</title>
        <authorList>
            <consortium name="US DOE Joint Genome Institute (JGI-PGF)"/>
            <person name="Walter F."/>
            <person name="Albersmeier A."/>
            <person name="Kalinowski J."/>
            <person name="Ruckert C."/>
        </authorList>
    </citation>
    <scope>NUCLEOTIDE SEQUENCE</scope>
    <source>
        <strain evidence="3">CGMCC 1.15290</strain>
    </source>
</reference>
<dbReference type="AlphaFoldDB" id="A0A917IPV4"/>
<feature type="transmembrane region" description="Helical" evidence="2">
    <location>
        <begin position="47"/>
        <end position="70"/>
    </location>
</feature>
<keyword evidence="2" id="KW-1133">Transmembrane helix</keyword>
<name>A0A917IPV4_9BACT</name>
<proteinExistence type="predicted"/>
<organism evidence="3 4">
    <name type="scientific">Filimonas zeae</name>
    <dbReference type="NCBI Taxonomy" id="1737353"/>
    <lineage>
        <taxon>Bacteria</taxon>
        <taxon>Pseudomonadati</taxon>
        <taxon>Bacteroidota</taxon>
        <taxon>Chitinophagia</taxon>
        <taxon>Chitinophagales</taxon>
        <taxon>Chitinophagaceae</taxon>
        <taxon>Filimonas</taxon>
    </lineage>
</organism>
<evidence type="ECO:0000313" key="3">
    <source>
        <dbReference type="EMBL" id="GGH59690.1"/>
    </source>
</evidence>
<dbReference type="Proteomes" id="UP000627292">
    <property type="component" value="Unassembled WGS sequence"/>
</dbReference>
<feature type="region of interest" description="Disordered" evidence="1">
    <location>
        <begin position="1"/>
        <end position="35"/>
    </location>
</feature>
<keyword evidence="4" id="KW-1185">Reference proteome</keyword>
<reference evidence="3" key="2">
    <citation type="submission" date="2020-09" db="EMBL/GenBank/DDBJ databases">
        <authorList>
            <person name="Sun Q."/>
            <person name="Zhou Y."/>
        </authorList>
    </citation>
    <scope>NUCLEOTIDE SEQUENCE</scope>
    <source>
        <strain evidence="3">CGMCC 1.15290</strain>
    </source>
</reference>